<evidence type="ECO:0000259" key="1">
    <source>
        <dbReference type="PROSITE" id="PS51335"/>
    </source>
</evidence>
<evidence type="ECO:0000313" key="3">
    <source>
        <dbReference type="Proteomes" id="UP000734854"/>
    </source>
</evidence>
<dbReference type="InterPro" id="IPR006816">
    <property type="entry name" value="ELMO_dom"/>
</dbReference>
<gene>
    <name evidence="2" type="ORF">ZIOFF_011604</name>
</gene>
<dbReference type="EMBL" id="JACMSC010000003">
    <property type="protein sequence ID" value="KAG6529406.1"/>
    <property type="molecule type" value="Genomic_DNA"/>
</dbReference>
<dbReference type="PANTHER" id="PTHR12771">
    <property type="entry name" value="ENGULFMENT AND CELL MOTILITY"/>
    <property type="match status" value="1"/>
</dbReference>
<dbReference type="PANTHER" id="PTHR12771:SF56">
    <property type="entry name" value="CED-12"/>
    <property type="match status" value="1"/>
</dbReference>
<comment type="caution">
    <text evidence="2">The sequence shown here is derived from an EMBL/GenBank/DDBJ whole genome shotgun (WGS) entry which is preliminary data.</text>
</comment>
<name>A0A8J5HM93_ZINOF</name>
<feature type="domain" description="ELMO" evidence="1">
    <location>
        <begin position="35"/>
        <end position="114"/>
    </location>
</feature>
<dbReference type="InterPro" id="IPR050868">
    <property type="entry name" value="ELMO_domain-containing"/>
</dbReference>
<evidence type="ECO:0000313" key="2">
    <source>
        <dbReference type="EMBL" id="KAG6529406.1"/>
    </source>
</evidence>
<proteinExistence type="predicted"/>
<protein>
    <recommendedName>
        <fullName evidence="1">ELMO domain-containing protein</fullName>
    </recommendedName>
</protein>
<dbReference type="AlphaFoldDB" id="A0A8J5HM93"/>
<dbReference type="Pfam" id="PF04727">
    <property type="entry name" value="ELMO_CED12"/>
    <property type="match status" value="1"/>
</dbReference>
<dbReference type="Proteomes" id="UP000734854">
    <property type="component" value="Unassembled WGS sequence"/>
</dbReference>
<organism evidence="2 3">
    <name type="scientific">Zingiber officinale</name>
    <name type="common">Ginger</name>
    <name type="synonym">Amomum zingiber</name>
    <dbReference type="NCBI Taxonomy" id="94328"/>
    <lineage>
        <taxon>Eukaryota</taxon>
        <taxon>Viridiplantae</taxon>
        <taxon>Streptophyta</taxon>
        <taxon>Embryophyta</taxon>
        <taxon>Tracheophyta</taxon>
        <taxon>Spermatophyta</taxon>
        <taxon>Magnoliopsida</taxon>
        <taxon>Liliopsida</taxon>
        <taxon>Zingiberales</taxon>
        <taxon>Zingiberaceae</taxon>
        <taxon>Zingiber</taxon>
    </lineage>
</organism>
<keyword evidence="3" id="KW-1185">Reference proteome</keyword>
<dbReference type="PROSITE" id="PS51335">
    <property type="entry name" value="ELMO"/>
    <property type="match status" value="1"/>
</dbReference>
<reference evidence="2 3" key="1">
    <citation type="submission" date="2020-08" db="EMBL/GenBank/DDBJ databases">
        <title>Plant Genome Project.</title>
        <authorList>
            <person name="Zhang R.-G."/>
        </authorList>
    </citation>
    <scope>NUCLEOTIDE SEQUENCE [LARGE SCALE GENOMIC DNA]</scope>
    <source>
        <tissue evidence="2">Rhizome</tissue>
    </source>
</reference>
<sequence>MKACSSVIMRSSLKEERLGSLRQRLEIQCDGSCLDHQDALRHLWQVAYPNREIPPLKYELWKEMGWQGCDPSIDFRILSKRCYTRKKIYNQQSWNSVPGIAWRRFRKLERELSL</sequence>
<accession>A0A8J5HM93</accession>